<gene>
    <name evidence="1" type="ORF">JEU22_00750</name>
</gene>
<comment type="caution">
    <text evidence="1">The sequence shown here is derived from an EMBL/GenBank/DDBJ whole genome shotgun (WGS) entry which is preliminary data.</text>
</comment>
<accession>A0A8I1JI00</accession>
<sequence length="518" mass="58938">MTVIAEDVRDSFCTPLLDLIQKYSVKGYSYIPKAEMDSLIEVANSHKDSFFPDFTDEDVARIITDPRIEWKNCLISGHETTRNFTALGKILLHMDLDEYVKWLPLTQDALNSRYSPAEQVQILKQCEAMPGYNGEIVDGRQMLSGRIVPLILQDQAHLDAWVDEWMKALKYQEKVGPKLGKSFSESVKTTRAFKKLREKDASLEALPVLMPLAGLLSPQDFMASVTRYCDGSLYDLSNGEHAGHFYRERDDYLRRTLVYGLYLLKGDALEELVSHQIGHQVILDRHIDLAAALLASSVHWHRDLLDIDALSDIKAPYETQDAVDILLREHAFNWDRDWFKRLGETPHCEPLLKRVATFEAFQTWVMQYAATSRYASMSSMKQLASWIGLMDEQAKGDTFNFLIGKFEKGITVKSSKYETGIFYGKVLLSAFPDEPFAQAKISDQVGYLVKRALKDDHTELLAAVIEKGFVTPEMVGRCLWNVDEFNQLTSHGNLTKKLLLPYVSRKIKIGLLNADMGM</sequence>
<evidence type="ECO:0000313" key="1">
    <source>
        <dbReference type="EMBL" id="MBI6882443.1"/>
    </source>
</evidence>
<organism evidence="1 2">
    <name type="scientific">Pseudomonas putida</name>
    <name type="common">Arthrobacter siderocapsulatus</name>
    <dbReference type="NCBI Taxonomy" id="303"/>
    <lineage>
        <taxon>Bacteria</taxon>
        <taxon>Pseudomonadati</taxon>
        <taxon>Pseudomonadota</taxon>
        <taxon>Gammaproteobacteria</taxon>
        <taxon>Pseudomonadales</taxon>
        <taxon>Pseudomonadaceae</taxon>
        <taxon>Pseudomonas</taxon>
    </lineage>
</organism>
<dbReference type="EMBL" id="JAEHTE010000001">
    <property type="protein sequence ID" value="MBI6882443.1"/>
    <property type="molecule type" value="Genomic_DNA"/>
</dbReference>
<dbReference type="Proteomes" id="UP000637061">
    <property type="component" value="Unassembled WGS sequence"/>
</dbReference>
<evidence type="ECO:0000313" key="2">
    <source>
        <dbReference type="Proteomes" id="UP000637061"/>
    </source>
</evidence>
<name>A0A8I1JI00_PSEPU</name>
<dbReference type="AlphaFoldDB" id="A0A8I1JI00"/>
<dbReference type="RefSeq" id="WP_198746060.1">
    <property type="nucleotide sequence ID" value="NZ_JAEHTE010000001.1"/>
</dbReference>
<reference evidence="1" key="1">
    <citation type="submission" date="2020-12" db="EMBL/GenBank/DDBJ databases">
        <title>Enhanced detection system for hospital associated transmission using whole genome sequencing surveillance.</title>
        <authorList>
            <person name="Harrison L.H."/>
            <person name="Van Tyne D."/>
            <person name="Marsh J.W."/>
            <person name="Griffith M.P."/>
            <person name="Snyder D.J."/>
            <person name="Cooper V.S."/>
            <person name="Mustapha M."/>
        </authorList>
    </citation>
    <scope>NUCLEOTIDE SEQUENCE</scope>
    <source>
        <strain evidence="1">PSB00042</strain>
    </source>
</reference>
<proteinExistence type="predicted"/>
<protein>
    <submittedName>
        <fullName evidence="1">Uncharacterized protein</fullName>
    </submittedName>
</protein>